<keyword evidence="10" id="KW-0862">Zinc</keyword>
<evidence type="ECO:0000256" key="6">
    <source>
        <dbReference type="ARBA" id="ARBA00022722"/>
    </source>
</evidence>
<dbReference type="AlphaFoldDB" id="A0A6G1HJW8"/>
<dbReference type="InterPro" id="IPR047151">
    <property type="entry name" value="RNZ2-like"/>
</dbReference>
<reference evidence="13" key="1">
    <citation type="journal article" date="2020" name="Stud. Mycol.">
        <title>101 Dothideomycetes genomes: a test case for predicting lifestyles and emergence of pathogens.</title>
        <authorList>
            <person name="Haridas S."/>
            <person name="Albert R."/>
            <person name="Binder M."/>
            <person name="Bloem J."/>
            <person name="Labutti K."/>
            <person name="Salamov A."/>
            <person name="Andreopoulos B."/>
            <person name="Baker S."/>
            <person name="Barry K."/>
            <person name="Bills G."/>
            <person name="Bluhm B."/>
            <person name="Cannon C."/>
            <person name="Castanera R."/>
            <person name="Culley D."/>
            <person name="Daum C."/>
            <person name="Ezra D."/>
            <person name="Gonzalez J."/>
            <person name="Henrissat B."/>
            <person name="Kuo A."/>
            <person name="Liang C."/>
            <person name="Lipzen A."/>
            <person name="Lutzoni F."/>
            <person name="Magnuson J."/>
            <person name="Mondo S."/>
            <person name="Nolan M."/>
            <person name="Ohm R."/>
            <person name="Pangilinan J."/>
            <person name="Park H.-J."/>
            <person name="Ramirez L."/>
            <person name="Alfaro M."/>
            <person name="Sun H."/>
            <person name="Tritt A."/>
            <person name="Yoshinaga Y."/>
            <person name="Zwiers L.-H."/>
            <person name="Turgeon B."/>
            <person name="Goodwin S."/>
            <person name="Spatafora J."/>
            <person name="Crous P."/>
            <person name="Grigoriev I."/>
        </authorList>
    </citation>
    <scope>NUCLEOTIDE SEQUENCE</scope>
    <source>
        <strain evidence="13">CBS 262.69</strain>
    </source>
</reference>
<dbReference type="PANTHER" id="PTHR12553">
    <property type="entry name" value="ZINC PHOSPHODIESTERASE ELAC PROTEIN 2"/>
    <property type="match status" value="1"/>
</dbReference>
<name>A0A6G1HJW8_9PEZI</name>
<evidence type="ECO:0000256" key="10">
    <source>
        <dbReference type="ARBA" id="ARBA00022833"/>
    </source>
</evidence>
<evidence type="ECO:0000313" key="14">
    <source>
        <dbReference type="Proteomes" id="UP000799640"/>
    </source>
</evidence>
<dbReference type="GO" id="GO:0042781">
    <property type="term" value="F:3'-tRNA processing endoribonuclease activity"/>
    <property type="evidence" value="ECO:0007669"/>
    <property type="project" value="UniProtKB-EC"/>
</dbReference>
<comment type="catalytic activity">
    <reaction evidence="1">
        <text>Endonucleolytic cleavage of RNA, removing extra 3' nucleotides from tRNA precursor, generating 3' termini of tRNAs. A 3'-hydroxy group is left at the tRNA terminus and a 5'-phosphoryl group is left at the trailer molecule.</text>
        <dbReference type="EC" id="3.1.26.11"/>
    </reaction>
</comment>
<dbReference type="GO" id="GO:0005739">
    <property type="term" value="C:mitochondrion"/>
    <property type="evidence" value="ECO:0007669"/>
    <property type="project" value="TreeGrafter"/>
</dbReference>
<evidence type="ECO:0000256" key="5">
    <source>
        <dbReference type="ARBA" id="ARBA00022694"/>
    </source>
</evidence>
<organism evidence="13 14">
    <name type="scientific">Trichodelitschia bisporula</name>
    <dbReference type="NCBI Taxonomy" id="703511"/>
    <lineage>
        <taxon>Eukaryota</taxon>
        <taxon>Fungi</taxon>
        <taxon>Dikarya</taxon>
        <taxon>Ascomycota</taxon>
        <taxon>Pezizomycotina</taxon>
        <taxon>Dothideomycetes</taxon>
        <taxon>Dothideomycetes incertae sedis</taxon>
        <taxon>Phaeotrichales</taxon>
        <taxon>Phaeotrichaceae</taxon>
        <taxon>Trichodelitschia</taxon>
    </lineage>
</organism>
<dbReference type="Pfam" id="PF13691">
    <property type="entry name" value="Lactamase_B_4"/>
    <property type="match status" value="1"/>
</dbReference>
<dbReference type="EC" id="3.1.26.11" evidence="4"/>
<comment type="cofactor">
    <cofactor evidence="2">
        <name>Zn(2+)</name>
        <dbReference type="ChEBI" id="CHEBI:29105"/>
    </cofactor>
</comment>
<dbReference type="InterPro" id="IPR036866">
    <property type="entry name" value="RibonucZ/Hydroxyglut_hydro"/>
</dbReference>
<evidence type="ECO:0000256" key="2">
    <source>
        <dbReference type="ARBA" id="ARBA00001947"/>
    </source>
</evidence>
<proteinExistence type="inferred from homology"/>
<dbReference type="GO" id="GO:0046872">
    <property type="term" value="F:metal ion binding"/>
    <property type="evidence" value="ECO:0007669"/>
    <property type="project" value="UniProtKB-KW"/>
</dbReference>
<feature type="domain" description="tRNase Z endonuclease" evidence="12">
    <location>
        <begin position="6"/>
        <end position="67"/>
    </location>
</feature>
<evidence type="ECO:0000256" key="9">
    <source>
        <dbReference type="ARBA" id="ARBA00022801"/>
    </source>
</evidence>
<dbReference type="GO" id="GO:1990180">
    <property type="term" value="P:mitochondrial tRNA 3'-end processing"/>
    <property type="evidence" value="ECO:0007669"/>
    <property type="project" value="TreeGrafter"/>
</dbReference>
<keyword evidence="14" id="KW-1185">Reference proteome</keyword>
<dbReference type="PANTHER" id="PTHR12553:SF49">
    <property type="entry name" value="ZINC PHOSPHODIESTERASE ELAC PROTEIN 2"/>
    <property type="match status" value="1"/>
</dbReference>
<keyword evidence="5" id="KW-0819">tRNA processing</keyword>
<dbReference type="EMBL" id="ML996707">
    <property type="protein sequence ID" value="KAF2396358.1"/>
    <property type="molecule type" value="Genomic_DNA"/>
</dbReference>
<accession>A0A6G1HJW8</accession>
<keyword evidence="8" id="KW-0255">Endonuclease</keyword>
<comment type="similarity">
    <text evidence="3">Belongs to the RNase Z family.</text>
</comment>
<keyword evidence="9 13" id="KW-0378">Hydrolase</keyword>
<evidence type="ECO:0000256" key="11">
    <source>
        <dbReference type="SAM" id="MobiDB-lite"/>
    </source>
</evidence>
<feature type="region of interest" description="Disordered" evidence="11">
    <location>
        <begin position="164"/>
        <end position="208"/>
    </location>
</feature>
<evidence type="ECO:0000256" key="8">
    <source>
        <dbReference type="ARBA" id="ARBA00022759"/>
    </source>
</evidence>
<evidence type="ECO:0000256" key="7">
    <source>
        <dbReference type="ARBA" id="ARBA00022723"/>
    </source>
</evidence>
<evidence type="ECO:0000256" key="4">
    <source>
        <dbReference type="ARBA" id="ARBA00012477"/>
    </source>
</evidence>
<dbReference type="InterPro" id="IPR027794">
    <property type="entry name" value="tRNase_Z_dom"/>
</dbReference>
<evidence type="ECO:0000313" key="13">
    <source>
        <dbReference type="EMBL" id="KAF2396358.1"/>
    </source>
</evidence>
<dbReference type="OrthoDB" id="527344at2759"/>
<keyword evidence="6" id="KW-0540">Nuclease</keyword>
<gene>
    <name evidence="13" type="ORF">EJ06DRAFT_466023</name>
</gene>
<sequence>MSSSVSVITAPTADTPGALLCLRFDNARYLVGRVGEGSQRACVEQSVGLKKVRDLILTGRAGTEGAGGVLGMMLTLADVVRTSREDMIANAKGADTEENPTFLRLYGAPGMMQMVATARAFIFRKGLPVHVYEMEGEEVVRNEKGEWLPTWADDNVRVWAMPIEPETEQTSGPSRKRSFDEVDPEVAAPRKRTISPPDTPAASATPDFAASEPSVVADMFSSTWRLDSLQEVPLRTVQRPAVIWVRDPTTRDLVKYTGPYPGEAPLPEPDMKVYIRRPWPAALINALPPTTPSPKALSYIIGTYPRRGKFDRDAAVRLGVQRGPDFGHLTNGQSVLNKDGKTITPDMVVGPDRQGGGIAVIDLPTPDYVAPTLRRAEWNAPEVMRGVGAVVWILGPGVAAVPALASFMADLEKRGLHNIVASPDTCPNRLSMVRAAQQATRLALLDPVTYPVPHFDNTVVPQAGAGLAQDRVSVLPETAIPAVPGTEIMLEPRFELRHFTEQPDPLALDNTPDTLEAIRLAREAREAISPTEHKAWRASLPPLAADTTVVTLGTGSALPSRYRNVSATLIRVPGWGSYLLDCGENTLGQLRRVFPPAELEEVLRDLRGIWVSHLHADHHLGTVAVIRAWRALVHGSGTTPRVSSAVLDSKGGEEARSPYLAVMADVRFMHYLSEFAGVEDFGFEYVLPLAVRPGRVDQSGEVRFMLPAQGVSIPVPADALRRLVGLANVQACPVIHCHGAMAVVLSWPTAEGTEPLKVAYSGDCRPSRPFAALGKGATLLVHEATFEEGLEGEARAKKHSTVGEALEVGRRIGARAVVLTHFSQRYQKVPVVEGAKGVCEIGSGREVVPPGIADGVGGENGDGEGHEWRERVKVAVAFDYMRFRLGDM</sequence>
<dbReference type="Proteomes" id="UP000799640">
    <property type="component" value="Unassembled WGS sequence"/>
</dbReference>
<protein>
    <recommendedName>
        <fullName evidence="4">ribonuclease Z</fullName>
        <ecNumber evidence="4">3.1.26.11</ecNumber>
    </recommendedName>
</protein>
<dbReference type="SUPFAM" id="SSF56281">
    <property type="entry name" value="Metallo-hydrolase/oxidoreductase"/>
    <property type="match status" value="2"/>
</dbReference>
<evidence type="ECO:0000256" key="3">
    <source>
        <dbReference type="ARBA" id="ARBA00007823"/>
    </source>
</evidence>
<dbReference type="CDD" id="cd07718">
    <property type="entry name" value="RNaseZ_ELAC1_ELAC2-C-term-like_MBL-fold"/>
    <property type="match status" value="1"/>
</dbReference>
<evidence type="ECO:0000256" key="1">
    <source>
        <dbReference type="ARBA" id="ARBA00000402"/>
    </source>
</evidence>
<feature type="non-terminal residue" evidence="13">
    <location>
        <position position="888"/>
    </location>
</feature>
<evidence type="ECO:0000259" key="12">
    <source>
        <dbReference type="Pfam" id="PF13691"/>
    </source>
</evidence>
<dbReference type="Gene3D" id="3.60.15.10">
    <property type="entry name" value="Ribonuclease Z/Hydroxyacylglutathione hydrolase-like"/>
    <property type="match status" value="2"/>
</dbReference>
<keyword evidence="7" id="KW-0479">Metal-binding</keyword>